<protein>
    <submittedName>
        <fullName evidence="1">Guanylate cyclase</fullName>
    </submittedName>
</protein>
<dbReference type="EMBL" id="LT576035">
    <property type="protein sequence ID" value="SBN38197.1"/>
    <property type="molecule type" value="Genomic_DNA"/>
</dbReference>
<dbReference type="Gene3D" id="3.30.70.1230">
    <property type="entry name" value="Nucleotide cyclase"/>
    <property type="match status" value="1"/>
</dbReference>
<dbReference type="AlphaFoldDB" id="A0A2C7ANL8"/>
<proteinExistence type="predicted"/>
<name>A0A2C7ANL8_9ACTN</name>
<evidence type="ECO:0000313" key="1">
    <source>
        <dbReference type="EMBL" id="SBN38197.1"/>
    </source>
</evidence>
<gene>
    <name evidence="1" type="ORF">PFR_JS10_554</name>
</gene>
<sequence>MSLKDELDAYVQKTVDEQWERRAGQKVPDAEDLPLKNLAVELDATVLYADLASSTKMVKGHKDWFAAEVYKSYLYCAAKIIRARGGIITAYDGDRVMGVFIGDSKNTDAAKCGLQINWASKRIVAAKIAEKYPKSTFVLKQRVGIDTSKLFVARTGIRGSNDLVWVGNAANNAAKLAALDPRYPTYITADVYSRLNETSKLGGDPKRNMWTDLGTSDMGYQIYGSTFWWSV</sequence>
<dbReference type="SUPFAM" id="SSF55073">
    <property type="entry name" value="Nucleotide cyclase"/>
    <property type="match status" value="1"/>
</dbReference>
<dbReference type="RefSeq" id="WP_055344749.1">
    <property type="nucleotide sequence ID" value="NZ_CDAG01000015.1"/>
</dbReference>
<accession>A0A2C7ANL8</accession>
<organism evidence="1">
    <name type="scientific">Propionibacterium freudenreichii</name>
    <dbReference type="NCBI Taxonomy" id="1744"/>
    <lineage>
        <taxon>Bacteria</taxon>
        <taxon>Bacillati</taxon>
        <taxon>Actinomycetota</taxon>
        <taxon>Actinomycetes</taxon>
        <taxon>Propionibacteriales</taxon>
        <taxon>Propionibacteriaceae</taxon>
        <taxon>Propionibacterium</taxon>
    </lineage>
</organism>
<reference evidence="1" key="1">
    <citation type="submission" date="2016-05" db="EMBL/GenBank/DDBJ databases">
        <authorList>
            <person name="Lavstsen T."/>
            <person name="Jespersen J.S."/>
        </authorList>
    </citation>
    <scope>NUCLEOTIDE SEQUENCE</scope>
    <source>
        <strain evidence="1">PFRJS10</strain>
    </source>
</reference>
<dbReference type="InterPro" id="IPR029787">
    <property type="entry name" value="Nucleotide_cyclase"/>
</dbReference>